<accession>A0A485LPX9</accession>
<dbReference type="EMBL" id="VJMH01007285">
    <property type="protein sequence ID" value="KAF0684437.1"/>
    <property type="molecule type" value="Genomic_DNA"/>
</dbReference>
<dbReference type="EMBL" id="CAADRA010007311">
    <property type="protein sequence ID" value="VFU00223.1"/>
    <property type="molecule type" value="Genomic_DNA"/>
</dbReference>
<evidence type="ECO:0000313" key="2">
    <source>
        <dbReference type="EMBL" id="KAF0684437.1"/>
    </source>
</evidence>
<evidence type="ECO:0000313" key="4">
    <source>
        <dbReference type="Proteomes" id="UP000332933"/>
    </source>
</evidence>
<dbReference type="GO" id="GO:0016071">
    <property type="term" value="P:mRNA metabolic process"/>
    <property type="evidence" value="ECO:0007669"/>
    <property type="project" value="UniProtKB-ARBA"/>
</dbReference>
<evidence type="ECO:0000313" key="3">
    <source>
        <dbReference type="EMBL" id="VFU00223.1"/>
    </source>
</evidence>
<gene>
    <name evidence="3" type="primary">Aste57867_23578</name>
    <name evidence="2" type="ORF">As57867_023507</name>
    <name evidence="3" type="ORF">ASTE57867_23578</name>
</gene>
<dbReference type="OrthoDB" id="125971at2759"/>
<dbReference type="Proteomes" id="UP000332933">
    <property type="component" value="Unassembled WGS sequence"/>
</dbReference>
<dbReference type="AlphaFoldDB" id="A0A485LPX9"/>
<dbReference type="Pfam" id="PF15365">
    <property type="entry name" value="PNRC"/>
    <property type="match status" value="1"/>
</dbReference>
<feature type="region of interest" description="Disordered" evidence="1">
    <location>
        <begin position="54"/>
        <end position="272"/>
    </location>
</feature>
<name>A0A485LPX9_9STRA</name>
<reference evidence="3 4" key="1">
    <citation type="submission" date="2019-03" db="EMBL/GenBank/DDBJ databases">
        <authorList>
            <person name="Gaulin E."/>
            <person name="Dumas B."/>
        </authorList>
    </citation>
    <scope>NUCLEOTIDE SEQUENCE [LARGE SCALE GENOMIC DNA]</scope>
    <source>
        <strain evidence="3">CBS 568.67</strain>
    </source>
</reference>
<reference evidence="2" key="2">
    <citation type="submission" date="2019-06" db="EMBL/GenBank/DDBJ databases">
        <title>Genomics analysis of Aphanomyces spp. identifies a new class of oomycete effector associated with host adaptation.</title>
        <authorList>
            <person name="Gaulin E."/>
        </authorList>
    </citation>
    <scope>NUCLEOTIDE SEQUENCE</scope>
    <source>
        <strain evidence="2">CBS 578.67</strain>
    </source>
</reference>
<keyword evidence="4" id="KW-1185">Reference proteome</keyword>
<protein>
    <submittedName>
        <fullName evidence="3">Aste57867_23578 protein</fullName>
    </submittedName>
</protein>
<proteinExistence type="predicted"/>
<evidence type="ECO:0000256" key="1">
    <source>
        <dbReference type="SAM" id="MobiDB-lite"/>
    </source>
</evidence>
<organism evidence="3 4">
    <name type="scientific">Aphanomyces stellatus</name>
    <dbReference type="NCBI Taxonomy" id="120398"/>
    <lineage>
        <taxon>Eukaryota</taxon>
        <taxon>Sar</taxon>
        <taxon>Stramenopiles</taxon>
        <taxon>Oomycota</taxon>
        <taxon>Saprolegniomycetes</taxon>
        <taxon>Saprolegniales</taxon>
        <taxon>Verrucalvaceae</taxon>
        <taxon>Aphanomyces</taxon>
    </lineage>
</organism>
<sequence length="272" mass="29843">MAAKPQKDLIGRPLVPFFTDEGHVNDSLHISRDMEHEHMEVDARVWNAAQGYFEYPDENPKQNLSSTPPTQKPGGLLLTPQRLETSVRSQSREKRPPNIPTLPTTTTTPVAASPEQPGARLHSITPVDVVYVPASASKKKGKKTSPNNDKQTKSNKGKNSAETKWAWSAFQNSPDPKSLPLPPFLSPQLVSQEPEPTPAMTQLTLNVEKKPPPSKPPNPPHVKTTLQPSQVTILKRPKQAASKPSPPKPNEEEQMTMHLRKMLNIGGGGQAS</sequence>
<dbReference type="InterPro" id="IPR028322">
    <property type="entry name" value="PNRC-like_rgn"/>
</dbReference>